<keyword evidence="2" id="KW-0472">Membrane</keyword>
<keyword evidence="4" id="KW-1185">Reference proteome</keyword>
<proteinExistence type="predicted"/>
<reference evidence="3 4" key="1">
    <citation type="submission" date="2024-07" db="EMBL/GenBank/DDBJ databases">
        <title>Section-level genome sequencing and comparative genomics of Aspergillus sections Usti and Cavernicolus.</title>
        <authorList>
            <consortium name="Lawrence Berkeley National Laboratory"/>
            <person name="Nybo J.L."/>
            <person name="Vesth T.C."/>
            <person name="Theobald S."/>
            <person name="Frisvad J.C."/>
            <person name="Larsen T.O."/>
            <person name="Kjaerboelling I."/>
            <person name="Rothschild-Mancinelli K."/>
            <person name="Lyhne E.K."/>
            <person name="Kogle M.E."/>
            <person name="Barry K."/>
            <person name="Clum A."/>
            <person name="Na H."/>
            <person name="Ledsgaard L."/>
            <person name="Lin J."/>
            <person name="Lipzen A."/>
            <person name="Kuo A."/>
            <person name="Riley R."/>
            <person name="Mondo S."/>
            <person name="Labutti K."/>
            <person name="Haridas S."/>
            <person name="Pangalinan J."/>
            <person name="Salamov A.A."/>
            <person name="Simmons B.A."/>
            <person name="Magnuson J.K."/>
            <person name="Chen J."/>
            <person name="Drula E."/>
            <person name="Henrissat B."/>
            <person name="Wiebenga A."/>
            <person name="Lubbers R.J."/>
            <person name="Gomes A.C."/>
            <person name="Makela M.R."/>
            <person name="Stajich J."/>
            <person name="Grigoriev I.V."/>
            <person name="Mortensen U.H."/>
            <person name="De Vries R.P."/>
            <person name="Baker S.E."/>
            <person name="Andersen M.R."/>
        </authorList>
    </citation>
    <scope>NUCLEOTIDE SEQUENCE [LARGE SCALE GENOMIC DNA]</scope>
    <source>
        <strain evidence="3 4">CBS 209.92</strain>
    </source>
</reference>
<sequence>MNLTISVPEGSTGHGDPQLLCTPPRWYGYILFFFTNYLAHATTVIAVPGQTTTETIFLAITALLTPSIGIFRAVEIFIRRPAFRMRNPLNQAAAARALCMVVKTRLDEKGSDMIIDSTQHKWMKHISLVHDRANIHGQSQLPKGYAYAYVPDSIEFLFRERRVDEDLEDAWAENAAASTTETSQETQAEDILQDGAGNTSENASRDAPEILPENMPRNMPRNMPENEPELMSEDVPERVQKSLPGNAQQNKLERKTGDLAASYNIPKAIISLAQAIWAIITIYRARGNQIDQYGYAAFGLTVAPYAYMSIINLMATCITPEYPAIYMVRTSLMNEVKHMAL</sequence>
<evidence type="ECO:0000256" key="1">
    <source>
        <dbReference type="SAM" id="MobiDB-lite"/>
    </source>
</evidence>
<gene>
    <name evidence="3" type="ORF">BJX66DRAFT_61674</name>
</gene>
<accession>A0ABR4FPV7</accession>
<feature type="transmembrane region" description="Helical" evidence="2">
    <location>
        <begin position="26"/>
        <end position="49"/>
    </location>
</feature>
<feature type="transmembrane region" description="Helical" evidence="2">
    <location>
        <begin position="55"/>
        <end position="78"/>
    </location>
</feature>
<keyword evidence="2" id="KW-0812">Transmembrane</keyword>
<evidence type="ECO:0000313" key="3">
    <source>
        <dbReference type="EMBL" id="KAL2785284.1"/>
    </source>
</evidence>
<dbReference type="EMBL" id="JBFTWV010000149">
    <property type="protein sequence ID" value="KAL2785284.1"/>
    <property type="molecule type" value="Genomic_DNA"/>
</dbReference>
<dbReference type="Proteomes" id="UP001610563">
    <property type="component" value="Unassembled WGS sequence"/>
</dbReference>
<name>A0ABR4FPV7_9EURO</name>
<comment type="caution">
    <text evidence="3">The sequence shown here is derived from an EMBL/GenBank/DDBJ whole genome shotgun (WGS) entry which is preliminary data.</text>
</comment>
<protein>
    <submittedName>
        <fullName evidence="3">Uncharacterized protein</fullName>
    </submittedName>
</protein>
<feature type="region of interest" description="Disordered" evidence="1">
    <location>
        <begin position="193"/>
        <end position="231"/>
    </location>
</feature>
<evidence type="ECO:0000313" key="4">
    <source>
        <dbReference type="Proteomes" id="UP001610563"/>
    </source>
</evidence>
<keyword evidence="2" id="KW-1133">Transmembrane helix</keyword>
<evidence type="ECO:0000256" key="2">
    <source>
        <dbReference type="SAM" id="Phobius"/>
    </source>
</evidence>
<organism evidence="3 4">
    <name type="scientific">Aspergillus keveii</name>
    <dbReference type="NCBI Taxonomy" id="714993"/>
    <lineage>
        <taxon>Eukaryota</taxon>
        <taxon>Fungi</taxon>
        <taxon>Dikarya</taxon>
        <taxon>Ascomycota</taxon>
        <taxon>Pezizomycotina</taxon>
        <taxon>Eurotiomycetes</taxon>
        <taxon>Eurotiomycetidae</taxon>
        <taxon>Eurotiales</taxon>
        <taxon>Aspergillaceae</taxon>
        <taxon>Aspergillus</taxon>
        <taxon>Aspergillus subgen. Nidulantes</taxon>
    </lineage>
</organism>